<name>A0ABR3Z947_9PEZI</name>
<feature type="compositionally biased region" description="Low complexity" evidence="2">
    <location>
        <begin position="209"/>
        <end position="221"/>
    </location>
</feature>
<evidence type="ECO:0000256" key="1">
    <source>
        <dbReference type="SAM" id="Coils"/>
    </source>
</evidence>
<protein>
    <submittedName>
        <fullName evidence="3">Uncharacterized protein</fullName>
    </submittedName>
</protein>
<feature type="compositionally biased region" description="Polar residues" evidence="2">
    <location>
        <begin position="983"/>
        <end position="994"/>
    </location>
</feature>
<feature type="region of interest" description="Disordered" evidence="2">
    <location>
        <begin position="827"/>
        <end position="912"/>
    </location>
</feature>
<feature type="coiled-coil region" evidence="1">
    <location>
        <begin position="933"/>
        <end position="960"/>
    </location>
</feature>
<feature type="region of interest" description="Disordered" evidence="2">
    <location>
        <begin position="569"/>
        <end position="590"/>
    </location>
</feature>
<feature type="compositionally biased region" description="Basic and acidic residues" evidence="2">
    <location>
        <begin position="127"/>
        <end position="138"/>
    </location>
</feature>
<feature type="compositionally biased region" description="Pro residues" evidence="2">
    <location>
        <begin position="257"/>
        <end position="266"/>
    </location>
</feature>
<feature type="compositionally biased region" description="Polar residues" evidence="2">
    <location>
        <begin position="868"/>
        <end position="880"/>
    </location>
</feature>
<feature type="compositionally biased region" description="Low complexity" evidence="2">
    <location>
        <begin position="881"/>
        <end position="895"/>
    </location>
</feature>
<gene>
    <name evidence="3" type="ORF">Sste5346_004640</name>
</gene>
<organism evidence="3 4">
    <name type="scientific">Sporothrix stenoceras</name>
    <dbReference type="NCBI Taxonomy" id="5173"/>
    <lineage>
        <taxon>Eukaryota</taxon>
        <taxon>Fungi</taxon>
        <taxon>Dikarya</taxon>
        <taxon>Ascomycota</taxon>
        <taxon>Pezizomycotina</taxon>
        <taxon>Sordariomycetes</taxon>
        <taxon>Sordariomycetidae</taxon>
        <taxon>Ophiostomatales</taxon>
        <taxon>Ophiostomataceae</taxon>
        <taxon>Sporothrix</taxon>
    </lineage>
</organism>
<feature type="compositionally biased region" description="Acidic residues" evidence="2">
    <location>
        <begin position="95"/>
        <end position="126"/>
    </location>
</feature>
<feature type="region of interest" description="Disordered" evidence="2">
    <location>
        <begin position="1027"/>
        <end position="1076"/>
    </location>
</feature>
<reference evidence="3 4" key="1">
    <citation type="journal article" date="2024" name="IMA Fungus">
        <title>IMA Genome - F19 : A genome assembly and annotation guide to empower mycologists, including annotated draft genome sequences of Ceratocystis pirilliformis, Diaporthe australafricana, Fusarium ophioides, Paecilomyces lecythidis, and Sporothrix stenoceras.</title>
        <authorList>
            <person name="Aylward J."/>
            <person name="Wilson A.M."/>
            <person name="Visagie C.M."/>
            <person name="Spraker J."/>
            <person name="Barnes I."/>
            <person name="Buitendag C."/>
            <person name="Ceriani C."/>
            <person name="Del Mar Angel L."/>
            <person name="du Plessis D."/>
            <person name="Fuchs T."/>
            <person name="Gasser K."/>
            <person name="Kramer D."/>
            <person name="Li W."/>
            <person name="Munsamy K."/>
            <person name="Piso A."/>
            <person name="Price J.L."/>
            <person name="Sonnekus B."/>
            <person name="Thomas C."/>
            <person name="van der Nest A."/>
            <person name="van Dijk A."/>
            <person name="van Heerden A."/>
            <person name="van Vuuren N."/>
            <person name="Yilmaz N."/>
            <person name="Duong T.A."/>
            <person name="van der Merwe N.A."/>
            <person name="Wingfield M.J."/>
            <person name="Wingfield B.D."/>
        </authorList>
    </citation>
    <scope>NUCLEOTIDE SEQUENCE [LARGE SCALE GENOMIC DNA]</scope>
    <source>
        <strain evidence="3 4">CMW 5346</strain>
    </source>
</reference>
<feature type="compositionally biased region" description="Polar residues" evidence="2">
    <location>
        <begin position="903"/>
        <end position="912"/>
    </location>
</feature>
<sequence>MRRATFFKSSAPSSPEQAKPNRQSIRGRISAPIPFPDPLDGPVLTSTEISAAAPAPAPAPAQEVVLPESKLPMPTSPPPPTRASPPPPVVSAFSEDLEDSDAEEEAVDEVAGEDTTAEVEVGGEEEVGAKNSDEKAEEATEAGDAGDNVEPVVEPMEANAVEPANDHADHEAEEEEATAEAEPLPPLQSPKVRSPAAYTIGHRRIPTAELSPRPQQLQQPQLPLPEPPASPPSQSQARLQYQLPQDQSSPFRQAGQPPGPSPPPLSVGPSAISSARASGTASAANSAASPAFRHRTNPSSTLRYSGASGMSSGGAGTSAGNTVSGSPKRKKSTLRGAFSKLFSRRKKTDSQILPTIAADPTHDVHDMDDSHQVLQQQQYQQQQHQQQQQAPQHRSVRSDPTVLGRARDSEPKRSASLPITEYDRALRSHSIGPEELMAIESARNSFQADHGPVGNAGIVDASGRRRAATATNRAFFSPQTQGGRRRFNNKSETYANILSGSGWTGLSPRPASAQGRKSQNRLSGSDIVSGAAGGALGRNWAASGAGGPGSAGLGLGSGFNLFGGAGGAGRNGSGAATDPNEIGRAITSNGRDSLEVSNDLSSWRRSRSLSNLHSLSFDQNQSRGRNDEIRYWRESYDPAFLSPLSSSHDMGHEHDDEEDGLNVQRGNANAGPGIHGSRGVDGAAYHGGEDDLTGTISLLQSLPDSPIDSPIEQDDERQKGKQPKTPPQPFSFGNLSSLGGVSGPMKITQANSSMDTRIGGLETRMHRMERVVDQLCHTVSGYKEPSAAGPDQIPRSVPPFPDAFSGQPAIPPIPAIYQTQAATPFTASSSRYSNSRHSAHSGDSFESDLQHSHMSFGDGQTYIGSLHPPSSSATQAQSIMASAGGPSAALAPGSGNHSPALRPTSTSTVRGSTSLPALNAAIDNSTAELLAQLKSEREVRQTLETQVKKLNERVNALSTTMYAMLRDPAAARPKSSHHKPSSALGSAPSTNSLRGKSASAAASAAAAATQLKAESVLQTAKALGHGVSSFSADEEETESEGFQTPMEGHYNYGVSGDENNDSTKIDDTKRKKKAARTLSLGQLTLGKSAVQT</sequence>
<feature type="compositionally biased region" description="Low complexity" evidence="2">
    <location>
        <begin position="267"/>
        <end position="291"/>
    </location>
</feature>
<proteinExistence type="predicted"/>
<evidence type="ECO:0000256" key="2">
    <source>
        <dbReference type="SAM" id="MobiDB-lite"/>
    </source>
</evidence>
<feature type="compositionally biased region" description="Pro residues" evidence="2">
    <location>
        <begin position="74"/>
        <end position="89"/>
    </location>
</feature>
<feature type="compositionally biased region" description="Basic and acidic residues" evidence="2">
    <location>
        <begin position="360"/>
        <end position="371"/>
    </location>
</feature>
<feature type="compositionally biased region" description="Polar residues" evidence="2">
    <location>
        <begin position="242"/>
        <end position="251"/>
    </location>
</feature>
<feature type="compositionally biased region" description="Low complexity" evidence="2">
    <location>
        <begin position="372"/>
        <end position="392"/>
    </location>
</feature>
<evidence type="ECO:0000313" key="4">
    <source>
        <dbReference type="Proteomes" id="UP001583186"/>
    </source>
</evidence>
<keyword evidence="4" id="KW-1185">Reference proteome</keyword>
<feature type="compositionally biased region" description="Pro residues" evidence="2">
    <location>
        <begin position="222"/>
        <end position="231"/>
    </location>
</feature>
<feature type="compositionally biased region" description="Polar residues" evidence="2">
    <location>
        <begin position="7"/>
        <end position="24"/>
    </location>
</feature>
<feature type="region of interest" description="Disordered" evidence="2">
    <location>
        <begin position="968"/>
        <end position="995"/>
    </location>
</feature>
<feature type="region of interest" description="Disordered" evidence="2">
    <location>
        <begin position="643"/>
        <end position="756"/>
    </location>
</feature>
<comment type="caution">
    <text evidence="3">The sequence shown here is derived from an EMBL/GenBank/DDBJ whole genome shotgun (WGS) entry which is preliminary data.</text>
</comment>
<dbReference type="Proteomes" id="UP001583186">
    <property type="component" value="Unassembled WGS sequence"/>
</dbReference>
<keyword evidence="1" id="KW-0175">Coiled coil</keyword>
<feature type="compositionally biased region" description="Polar residues" evidence="2">
    <location>
        <begin position="694"/>
        <end position="703"/>
    </location>
</feature>
<evidence type="ECO:0000313" key="3">
    <source>
        <dbReference type="EMBL" id="KAL1896606.1"/>
    </source>
</evidence>
<feature type="compositionally biased region" description="Low complexity" evidence="2">
    <location>
        <begin position="827"/>
        <end position="836"/>
    </location>
</feature>
<feature type="region of interest" description="Disordered" evidence="2">
    <location>
        <begin position="1"/>
        <end position="419"/>
    </location>
</feature>
<feature type="region of interest" description="Disordered" evidence="2">
    <location>
        <begin position="500"/>
        <end position="525"/>
    </location>
</feature>
<accession>A0ABR3Z947</accession>
<dbReference type="EMBL" id="JAWCUI010000022">
    <property type="protein sequence ID" value="KAL1896606.1"/>
    <property type="molecule type" value="Genomic_DNA"/>
</dbReference>